<dbReference type="SUPFAM" id="SSF89550">
    <property type="entry name" value="PHP domain-like"/>
    <property type="match status" value="1"/>
</dbReference>
<evidence type="ECO:0000256" key="1">
    <source>
        <dbReference type="ARBA" id="ARBA00005750"/>
    </source>
</evidence>
<name>A0A3L7JWA4_9BACI</name>
<sequence>MIDLHCHILSNVDDGAQNMSESIEMAKEAVREGIHTIVATPHHKNGRDENAGGDISAAVRQLNEVLSEQRIPLTVLPGQEVRIYGELLDDLHDSVIPLNITSQYIFIELPSNHVPRYTEQLFYDIQMQGLVPVIVHPERNAEIIENPDKLYKLVKKGSCTQVTASSVVGRFGKKIQRFTHHLIEANLTHFVASDAHNVTTRSFHMRKAYDLIDKEFGTQIKFMLMDNAQLLIDGHNIYRDVPERIKRKKFLGIF</sequence>
<proteinExistence type="inferred from homology"/>
<dbReference type="PIRSF" id="PIRSF016557">
    <property type="entry name" value="Caps_synth_CpsB"/>
    <property type="match status" value="1"/>
</dbReference>
<organism evidence="6 7">
    <name type="scientific">Falsibacillus albus</name>
    <dbReference type="NCBI Taxonomy" id="2478915"/>
    <lineage>
        <taxon>Bacteria</taxon>
        <taxon>Bacillati</taxon>
        <taxon>Bacillota</taxon>
        <taxon>Bacilli</taxon>
        <taxon>Bacillales</taxon>
        <taxon>Bacillaceae</taxon>
        <taxon>Falsibacillus</taxon>
    </lineage>
</organism>
<evidence type="ECO:0000256" key="2">
    <source>
        <dbReference type="ARBA" id="ARBA00022801"/>
    </source>
</evidence>
<dbReference type="EMBL" id="RCVZ01000008">
    <property type="protein sequence ID" value="RLQ94800.1"/>
    <property type="molecule type" value="Genomic_DNA"/>
</dbReference>
<dbReference type="OrthoDB" id="9788539at2"/>
<dbReference type="InterPro" id="IPR016667">
    <property type="entry name" value="Caps_polysacc_synth_CpsB/CapC"/>
</dbReference>
<evidence type="ECO:0000256" key="5">
    <source>
        <dbReference type="PIRNR" id="PIRNR016557"/>
    </source>
</evidence>
<keyword evidence="2 5" id="KW-0378">Hydrolase</keyword>
<dbReference type="GO" id="GO:0004725">
    <property type="term" value="F:protein tyrosine phosphatase activity"/>
    <property type="evidence" value="ECO:0007669"/>
    <property type="project" value="UniProtKB-UniRule"/>
</dbReference>
<dbReference type="PANTHER" id="PTHR39181">
    <property type="entry name" value="TYROSINE-PROTEIN PHOSPHATASE YWQE"/>
    <property type="match status" value="1"/>
</dbReference>
<comment type="caution">
    <text evidence="6">The sequence shown here is derived from an EMBL/GenBank/DDBJ whole genome shotgun (WGS) entry which is preliminary data.</text>
</comment>
<evidence type="ECO:0000256" key="3">
    <source>
        <dbReference type="ARBA" id="ARBA00022912"/>
    </source>
</evidence>
<protein>
    <recommendedName>
        <fullName evidence="5">Tyrosine-protein phosphatase</fullName>
        <ecNumber evidence="5">3.1.3.48</ecNumber>
    </recommendedName>
</protein>
<dbReference type="Pfam" id="PF19567">
    <property type="entry name" value="CpsB_CapC"/>
    <property type="match status" value="1"/>
</dbReference>
<dbReference type="EC" id="3.1.3.48" evidence="5"/>
<dbReference type="GO" id="GO:0030145">
    <property type="term" value="F:manganese ion binding"/>
    <property type="evidence" value="ECO:0007669"/>
    <property type="project" value="UniProtKB-UniRule"/>
</dbReference>
<reference evidence="6 7" key="1">
    <citation type="submission" date="2018-10" db="EMBL/GenBank/DDBJ databases">
        <title>Falsibacillus sp. genome draft.</title>
        <authorList>
            <person name="Shi S."/>
        </authorList>
    </citation>
    <scope>NUCLEOTIDE SEQUENCE [LARGE SCALE GENOMIC DNA]</scope>
    <source>
        <strain evidence="6 7">GY 10110</strain>
    </source>
</reference>
<accession>A0A3L7JWA4</accession>
<comment type="catalytic activity">
    <reaction evidence="4 5">
        <text>O-phospho-L-tyrosyl-[protein] + H2O = L-tyrosyl-[protein] + phosphate</text>
        <dbReference type="Rhea" id="RHEA:10684"/>
        <dbReference type="Rhea" id="RHEA-COMP:10136"/>
        <dbReference type="Rhea" id="RHEA-COMP:20101"/>
        <dbReference type="ChEBI" id="CHEBI:15377"/>
        <dbReference type="ChEBI" id="CHEBI:43474"/>
        <dbReference type="ChEBI" id="CHEBI:46858"/>
        <dbReference type="ChEBI" id="CHEBI:61978"/>
        <dbReference type="EC" id="3.1.3.48"/>
    </reaction>
</comment>
<evidence type="ECO:0000256" key="4">
    <source>
        <dbReference type="ARBA" id="ARBA00051722"/>
    </source>
</evidence>
<evidence type="ECO:0000313" key="6">
    <source>
        <dbReference type="EMBL" id="RLQ94800.1"/>
    </source>
</evidence>
<keyword evidence="7" id="KW-1185">Reference proteome</keyword>
<dbReference type="InterPro" id="IPR016195">
    <property type="entry name" value="Pol/histidinol_Pase-like"/>
</dbReference>
<dbReference type="Gene3D" id="3.20.20.140">
    <property type="entry name" value="Metal-dependent hydrolases"/>
    <property type="match status" value="1"/>
</dbReference>
<gene>
    <name evidence="6" type="ORF">D9X91_12455</name>
</gene>
<dbReference type="Proteomes" id="UP000276770">
    <property type="component" value="Unassembled WGS sequence"/>
</dbReference>
<comment type="similarity">
    <text evidence="1 5">Belongs to the metallo-dependent hydrolases superfamily. CpsB/CapC family.</text>
</comment>
<evidence type="ECO:0000313" key="7">
    <source>
        <dbReference type="Proteomes" id="UP000276770"/>
    </source>
</evidence>
<keyword evidence="3 5" id="KW-0904">Protein phosphatase</keyword>
<dbReference type="RefSeq" id="WP_121680963.1">
    <property type="nucleotide sequence ID" value="NZ_RCVZ01000008.1"/>
</dbReference>
<dbReference type="PANTHER" id="PTHR39181:SF1">
    <property type="entry name" value="TYROSINE-PROTEIN PHOSPHATASE YWQE"/>
    <property type="match status" value="1"/>
</dbReference>
<dbReference type="AlphaFoldDB" id="A0A3L7JWA4"/>